<evidence type="ECO:0000256" key="2">
    <source>
        <dbReference type="ARBA" id="ARBA00022598"/>
    </source>
</evidence>
<dbReference type="EMBL" id="JADIMZ010000034">
    <property type="protein sequence ID" value="MBO8432196.1"/>
    <property type="molecule type" value="Genomic_DNA"/>
</dbReference>
<keyword evidence="7 10" id="KW-0573">Peptidoglycan synthesis</keyword>
<dbReference type="NCBIfam" id="TIGR01143">
    <property type="entry name" value="murF"/>
    <property type="match status" value="1"/>
</dbReference>
<dbReference type="InterPro" id="IPR051046">
    <property type="entry name" value="MurCDEF_CellWall_CoF430Synth"/>
</dbReference>
<dbReference type="InterPro" id="IPR005863">
    <property type="entry name" value="UDP-N-AcMur_synth"/>
</dbReference>
<dbReference type="Gene3D" id="3.90.190.20">
    <property type="entry name" value="Mur ligase, C-terminal domain"/>
    <property type="match status" value="1"/>
</dbReference>
<evidence type="ECO:0000256" key="7">
    <source>
        <dbReference type="ARBA" id="ARBA00022984"/>
    </source>
</evidence>
<evidence type="ECO:0000256" key="10">
    <source>
        <dbReference type="HAMAP-Rule" id="MF_02019"/>
    </source>
</evidence>
<comment type="function">
    <text evidence="10 11">Involved in cell wall formation. Catalyzes the final step in the synthesis of UDP-N-acetylmuramoyl-pentapeptide, the precursor of murein.</text>
</comment>
<accession>A0A9D9DTK2</accession>
<evidence type="ECO:0000256" key="1">
    <source>
        <dbReference type="ARBA" id="ARBA00022490"/>
    </source>
</evidence>
<feature type="binding site" evidence="10">
    <location>
        <begin position="101"/>
        <end position="107"/>
    </location>
    <ligand>
        <name>ATP</name>
        <dbReference type="ChEBI" id="CHEBI:30616"/>
    </ligand>
</feature>
<evidence type="ECO:0000256" key="8">
    <source>
        <dbReference type="ARBA" id="ARBA00023306"/>
    </source>
</evidence>
<evidence type="ECO:0000256" key="6">
    <source>
        <dbReference type="ARBA" id="ARBA00022960"/>
    </source>
</evidence>
<keyword evidence="2 10" id="KW-0436">Ligase</keyword>
<dbReference type="Pfam" id="PF02875">
    <property type="entry name" value="Mur_ligase_C"/>
    <property type="match status" value="1"/>
</dbReference>
<keyword evidence="5 10" id="KW-0067">ATP-binding</keyword>
<evidence type="ECO:0000256" key="11">
    <source>
        <dbReference type="RuleBase" id="RU004136"/>
    </source>
</evidence>
<protein>
    <recommendedName>
        <fullName evidence="10 11">UDP-N-acetylmuramoyl-tripeptide--D-alanyl-D-alanine ligase</fullName>
        <ecNumber evidence="10 11">6.3.2.10</ecNumber>
    </recommendedName>
    <alternativeName>
        <fullName evidence="10">D-alanyl-D-alanine-adding enzyme</fullName>
    </alternativeName>
</protein>
<dbReference type="Gene3D" id="3.40.1190.10">
    <property type="entry name" value="Mur-like, catalytic domain"/>
    <property type="match status" value="1"/>
</dbReference>
<dbReference type="GO" id="GO:0005524">
    <property type="term" value="F:ATP binding"/>
    <property type="evidence" value="ECO:0007669"/>
    <property type="project" value="UniProtKB-UniRule"/>
</dbReference>
<evidence type="ECO:0000313" key="14">
    <source>
        <dbReference type="EMBL" id="MBO8432196.1"/>
    </source>
</evidence>
<feature type="domain" description="Mur ligase C-terminal" evidence="12">
    <location>
        <begin position="310"/>
        <end position="426"/>
    </location>
</feature>
<evidence type="ECO:0000256" key="3">
    <source>
        <dbReference type="ARBA" id="ARBA00022618"/>
    </source>
</evidence>
<organism evidence="14 15">
    <name type="scientific">Candidatus Pullibacteroides excrementavium</name>
    <dbReference type="NCBI Taxonomy" id="2840905"/>
    <lineage>
        <taxon>Bacteria</taxon>
        <taxon>Pseudomonadati</taxon>
        <taxon>Bacteroidota</taxon>
        <taxon>Bacteroidia</taxon>
        <taxon>Bacteroidales</taxon>
        <taxon>Candidatus Pullibacteroides</taxon>
    </lineage>
</organism>
<comment type="caution">
    <text evidence="14">The sequence shown here is derived from an EMBL/GenBank/DDBJ whole genome shotgun (WGS) entry which is preliminary data.</text>
</comment>
<feature type="domain" description="Mur ligase central" evidence="13">
    <location>
        <begin position="99"/>
        <end position="286"/>
    </location>
</feature>
<dbReference type="GO" id="GO:0005737">
    <property type="term" value="C:cytoplasm"/>
    <property type="evidence" value="ECO:0007669"/>
    <property type="project" value="UniProtKB-SubCell"/>
</dbReference>
<dbReference type="GO" id="GO:0051301">
    <property type="term" value="P:cell division"/>
    <property type="evidence" value="ECO:0007669"/>
    <property type="project" value="UniProtKB-KW"/>
</dbReference>
<proteinExistence type="inferred from homology"/>
<evidence type="ECO:0000259" key="12">
    <source>
        <dbReference type="Pfam" id="PF02875"/>
    </source>
</evidence>
<dbReference type="HAMAP" id="MF_02019">
    <property type="entry name" value="MurF"/>
    <property type="match status" value="1"/>
</dbReference>
<gene>
    <name evidence="10" type="primary">murF</name>
    <name evidence="14" type="ORF">IAB08_02730</name>
</gene>
<reference evidence="14" key="2">
    <citation type="journal article" date="2021" name="PeerJ">
        <title>Extensive microbial diversity within the chicken gut microbiome revealed by metagenomics and culture.</title>
        <authorList>
            <person name="Gilroy R."/>
            <person name="Ravi A."/>
            <person name="Getino M."/>
            <person name="Pursley I."/>
            <person name="Horton D.L."/>
            <person name="Alikhan N.F."/>
            <person name="Baker D."/>
            <person name="Gharbi K."/>
            <person name="Hall N."/>
            <person name="Watson M."/>
            <person name="Adriaenssens E.M."/>
            <person name="Foster-Nyarko E."/>
            <person name="Jarju S."/>
            <person name="Secka A."/>
            <person name="Antonio M."/>
            <person name="Oren A."/>
            <person name="Chaudhuri R.R."/>
            <person name="La Ragione R."/>
            <person name="Hildebrand F."/>
            <person name="Pallen M.J."/>
        </authorList>
    </citation>
    <scope>NUCLEOTIDE SEQUENCE</scope>
    <source>
        <strain evidence="14">2889</strain>
    </source>
</reference>
<dbReference type="PANTHER" id="PTHR43024:SF1">
    <property type="entry name" value="UDP-N-ACETYLMURAMOYL-TRIPEPTIDE--D-ALANYL-D-ALANINE LIGASE"/>
    <property type="match status" value="1"/>
</dbReference>
<keyword evidence="9 10" id="KW-0961">Cell wall biogenesis/degradation</keyword>
<keyword evidence="4 10" id="KW-0547">Nucleotide-binding</keyword>
<sequence length="443" mass="48855">MKAKSSAEDIYSLYKKCRSVCTDTRQIRPGSLFFALKGENFDANTFAKEALEKGCSYAVVDNPKYADDEKIFLVEDCLQCLQKVAVLYRKDMIIPVIGVTGTNGKTTTKELLRSVLSQRYRVYATEGNLNNHIGVPLSLLSMPSDTEIAIIEMGASHPGEIAQLCRIALPTFGIITNIGEAHLEGFGNFATIAETKLALYRFLERIHGKAFVNASDPLLMSHSTELERFCYGTPDNVFLQMTPMEGDKIHLFCCLHGPSSAPNLTEIRTKLTGGYNLDNVAAAACAGRYFGLNDREIQDGIMEYQPTNLRSQCIQCGSNLIIADAYNANPSSMKAAIENFSSLPSQGTKLAILGEMLELGKASKDEHQKITDLLQHQRIPEVFLVGAGFAKTPKQTGYKLFAQVDELIEYLKQNPIGHHCILIKGSHGIHLEKAVDFFKSNPV</sequence>
<evidence type="ECO:0000313" key="15">
    <source>
        <dbReference type="Proteomes" id="UP000823612"/>
    </source>
</evidence>
<evidence type="ECO:0000256" key="5">
    <source>
        <dbReference type="ARBA" id="ARBA00022840"/>
    </source>
</evidence>
<dbReference type="GO" id="GO:0009252">
    <property type="term" value="P:peptidoglycan biosynthetic process"/>
    <property type="evidence" value="ECO:0007669"/>
    <property type="project" value="UniProtKB-UniRule"/>
</dbReference>
<dbReference type="InterPro" id="IPR013221">
    <property type="entry name" value="Mur_ligase_cen"/>
</dbReference>
<dbReference type="GO" id="GO:0047480">
    <property type="term" value="F:UDP-N-acetylmuramoyl-tripeptide-D-alanyl-D-alanine ligase activity"/>
    <property type="evidence" value="ECO:0007669"/>
    <property type="project" value="UniProtKB-UniRule"/>
</dbReference>
<dbReference type="Pfam" id="PF08245">
    <property type="entry name" value="Mur_ligase_M"/>
    <property type="match status" value="1"/>
</dbReference>
<comment type="similarity">
    <text evidence="10">Belongs to the MurCDEF family. MurF subfamily.</text>
</comment>
<comment type="catalytic activity">
    <reaction evidence="10 11">
        <text>D-alanyl-D-alanine + UDP-N-acetyl-alpha-D-muramoyl-L-alanyl-gamma-D-glutamyl-meso-2,6-diaminopimelate + ATP = UDP-N-acetyl-alpha-D-muramoyl-L-alanyl-gamma-D-glutamyl-meso-2,6-diaminopimeloyl-D-alanyl-D-alanine + ADP + phosphate + H(+)</text>
        <dbReference type="Rhea" id="RHEA:28374"/>
        <dbReference type="ChEBI" id="CHEBI:15378"/>
        <dbReference type="ChEBI" id="CHEBI:30616"/>
        <dbReference type="ChEBI" id="CHEBI:43474"/>
        <dbReference type="ChEBI" id="CHEBI:57822"/>
        <dbReference type="ChEBI" id="CHEBI:61386"/>
        <dbReference type="ChEBI" id="CHEBI:83905"/>
        <dbReference type="ChEBI" id="CHEBI:456216"/>
        <dbReference type="EC" id="6.3.2.10"/>
    </reaction>
</comment>
<dbReference type="PANTHER" id="PTHR43024">
    <property type="entry name" value="UDP-N-ACETYLMURAMOYL-TRIPEPTIDE--D-ALANYL-D-ALANINE LIGASE"/>
    <property type="match status" value="1"/>
</dbReference>
<dbReference type="InterPro" id="IPR035911">
    <property type="entry name" value="MurE/MurF_N"/>
</dbReference>
<dbReference type="Proteomes" id="UP000823612">
    <property type="component" value="Unassembled WGS sequence"/>
</dbReference>
<comment type="pathway">
    <text evidence="10 11">Cell wall biogenesis; peptidoglycan biosynthesis.</text>
</comment>
<dbReference type="Gene3D" id="3.40.1390.10">
    <property type="entry name" value="MurE/MurF, N-terminal domain"/>
    <property type="match status" value="1"/>
</dbReference>
<dbReference type="SUPFAM" id="SSF63418">
    <property type="entry name" value="MurE/MurF N-terminal domain"/>
    <property type="match status" value="1"/>
</dbReference>
<keyword evidence="3 10" id="KW-0132">Cell division</keyword>
<keyword evidence="1 10" id="KW-0963">Cytoplasm</keyword>
<name>A0A9D9DTK2_9BACT</name>
<keyword evidence="6 10" id="KW-0133">Cell shape</keyword>
<dbReference type="AlphaFoldDB" id="A0A9D9DTK2"/>
<dbReference type="InterPro" id="IPR004101">
    <property type="entry name" value="Mur_ligase_C"/>
</dbReference>
<reference evidence="14" key="1">
    <citation type="submission" date="2020-10" db="EMBL/GenBank/DDBJ databases">
        <authorList>
            <person name="Gilroy R."/>
        </authorList>
    </citation>
    <scope>NUCLEOTIDE SEQUENCE</scope>
    <source>
        <strain evidence="14">2889</strain>
    </source>
</reference>
<evidence type="ECO:0000259" key="13">
    <source>
        <dbReference type="Pfam" id="PF08245"/>
    </source>
</evidence>
<dbReference type="InterPro" id="IPR036565">
    <property type="entry name" value="Mur-like_cat_sf"/>
</dbReference>
<dbReference type="SUPFAM" id="SSF53623">
    <property type="entry name" value="MurD-like peptide ligases, catalytic domain"/>
    <property type="match status" value="1"/>
</dbReference>
<comment type="subcellular location">
    <subcellularLocation>
        <location evidence="10 11">Cytoplasm</location>
    </subcellularLocation>
</comment>
<dbReference type="GO" id="GO:0008360">
    <property type="term" value="P:regulation of cell shape"/>
    <property type="evidence" value="ECO:0007669"/>
    <property type="project" value="UniProtKB-KW"/>
</dbReference>
<dbReference type="EC" id="6.3.2.10" evidence="10 11"/>
<dbReference type="InterPro" id="IPR036615">
    <property type="entry name" value="Mur_ligase_C_dom_sf"/>
</dbReference>
<evidence type="ECO:0000256" key="4">
    <source>
        <dbReference type="ARBA" id="ARBA00022741"/>
    </source>
</evidence>
<evidence type="ECO:0000256" key="9">
    <source>
        <dbReference type="ARBA" id="ARBA00023316"/>
    </source>
</evidence>
<keyword evidence="8 10" id="KW-0131">Cell cycle</keyword>
<dbReference type="SUPFAM" id="SSF53244">
    <property type="entry name" value="MurD-like peptide ligases, peptide-binding domain"/>
    <property type="match status" value="1"/>
</dbReference>
<dbReference type="GO" id="GO:0071555">
    <property type="term" value="P:cell wall organization"/>
    <property type="evidence" value="ECO:0007669"/>
    <property type="project" value="UniProtKB-KW"/>
</dbReference>